<accession>A0A9N9E2A4</accession>
<protein>
    <submittedName>
        <fullName evidence="1">2459_t:CDS:1</fullName>
    </submittedName>
</protein>
<dbReference type="Proteomes" id="UP000789570">
    <property type="component" value="Unassembled WGS sequence"/>
</dbReference>
<dbReference type="OrthoDB" id="2440340at2759"/>
<sequence>NLVFCIIRIARTMELPSLSSLNKEKFLGHSGNQSILILRIFLNFSRPLIVIFPPFSKTWDNLQSVWCKRFLEEIAHLGTNVNEKSTGKNNLSPSCGICVDSSRRVNPEQSTGNNNLSPSCGICVDSSRRVNPEQSTGNNNLSPSCGICVDSSRRVNPEQSTGKNNLSPSCGIPYICVDSSRRYFSWQIKREFRDIEYFRMFWSSIILHRKNKIRDMENEITKEESNENIRNFIEHFESSYKGLDEEKKWILGSGNKVEDIIYKYGSTLKHENLVHSFVLDTDDKNIRDLFSANEWNEILENNSKKSPKIESDLLYYITRYRKARISKKTNVKDLREAVSKLCKKTDNDVEEQFDYIWIRNCISNLLTLYEIKPRVFEKSHLERWYDTNIWSSIIDQCMWNLKDVELIRGESCSIASSERKAKNRILQVRKPLGRRGDGVFRMEKGLCEYGAAEHGRLFQGEKDKKFMSDGFKLTRMLRDMLGRFSAELSTEVLKQIEMVGYLHSERMLQIFVLDYAEGYMIRLRKGALLEVPKEPVNIDNLLKLITAVLSSKLRISRTISLLQTPEQSNDLEFTKELSTADQIERVCSNNQILDLPDPPSSPPSRNKSLLYLMGA</sequence>
<evidence type="ECO:0000313" key="1">
    <source>
        <dbReference type="EMBL" id="CAG8657054.1"/>
    </source>
</evidence>
<comment type="caution">
    <text evidence="1">The sequence shown here is derived from an EMBL/GenBank/DDBJ whole genome shotgun (WGS) entry which is preliminary data.</text>
</comment>
<reference evidence="1" key="1">
    <citation type="submission" date="2021-06" db="EMBL/GenBank/DDBJ databases">
        <authorList>
            <person name="Kallberg Y."/>
            <person name="Tangrot J."/>
            <person name="Rosling A."/>
        </authorList>
    </citation>
    <scope>NUCLEOTIDE SEQUENCE</scope>
    <source>
        <strain evidence="1">UK204</strain>
    </source>
</reference>
<organism evidence="1 2">
    <name type="scientific">Funneliformis caledonium</name>
    <dbReference type="NCBI Taxonomy" id="1117310"/>
    <lineage>
        <taxon>Eukaryota</taxon>
        <taxon>Fungi</taxon>
        <taxon>Fungi incertae sedis</taxon>
        <taxon>Mucoromycota</taxon>
        <taxon>Glomeromycotina</taxon>
        <taxon>Glomeromycetes</taxon>
        <taxon>Glomerales</taxon>
        <taxon>Glomeraceae</taxon>
        <taxon>Funneliformis</taxon>
    </lineage>
</organism>
<dbReference type="EMBL" id="CAJVPQ010004718">
    <property type="protein sequence ID" value="CAG8657054.1"/>
    <property type="molecule type" value="Genomic_DNA"/>
</dbReference>
<name>A0A9N9E2A4_9GLOM</name>
<keyword evidence="2" id="KW-1185">Reference proteome</keyword>
<dbReference type="AlphaFoldDB" id="A0A9N9E2A4"/>
<gene>
    <name evidence="1" type="ORF">FCALED_LOCUS11358</name>
</gene>
<proteinExistence type="predicted"/>
<evidence type="ECO:0000313" key="2">
    <source>
        <dbReference type="Proteomes" id="UP000789570"/>
    </source>
</evidence>
<feature type="non-terminal residue" evidence="1">
    <location>
        <position position="1"/>
    </location>
</feature>